<dbReference type="Gene3D" id="2.60.40.770">
    <property type="match status" value="1"/>
</dbReference>
<evidence type="ECO:0000256" key="3">
    <source>
        <dbReference type="ARBA" id="ARBA00022525"/>
    </source>
</evidence>
<keyword evidence="3" id="KW-0964">Secreted</keyword>
<dbReference type="FunFam" id="2.60.40.770:FF:000001">
    <property type="entry name" value="NPC intracellular cholesterol transporter 2"/>
    <property type="match status" value="1"/>
</dbReference>
<evidence type="ECO:0000313" key="7">
    <source>
        <dbReference type="RefSeq" id="XP_030760222.1"/>
    </source>
</evidence>
<dbReference type="AlphaFoldDB" id="A0A6J2Y9R3"/>
<comment type="similarity">
    <text evidence="2">Belongs to the NPC2 family.</text>
</comment>
<dbReference type="GO" id="GO:0005576">
    <property type="term" value="C:extracellular region"/>
    <property type="evidence" value="ECO:0007669"/>
    <property type="project" value="UniProtKB-SubCell"/>
</dbReference>
<accession>A0A6J2Y9R3</accession>
<dbReference type="RefSeq" id="XP_030760222.1">
    <property type="nucleotide sequence ID" value="XM_030904362.1"/>
</dbReference>
<dbReference type="SUPFAM" id="SSF81296">
    <property type="entry name" value="E set domains"/>
    <property type="match status" value="1"/>
</dbReference>
<dbReference type="Pfam" id="PF02221">
    <property type="entry name" value="E1_DerP2_DerF2"/>
    <property type="match status" value="1"/>
</dbReference>
<proteinExistence type="inferred from homology"/>
<evidence type="ECO:0000256" key="2">
    <source>
        <dbReference type="ARBA" id="ARBA00006370"/>
    </source>
</evidence>
<dbReference type="GeneID" id="115885445"/>
<dbReference type="OrthoDB" id="6489092at2759"/>
<evidence type="ECO:0000256" key="1">
    <source>
        <dbReference type="ARBA" id="ARBA00004613"/>
    </source>
</evidence>
<keyword evidence="6" id="KW-1185">Reference proteome</keyword>
<evidence type="ECO:0000259" key="5">
    <source>
        <dbReference type="SMART" id="SM00737"/>
    </source>
</evidence>
<reference evidence="7" key="1">
    <citation type="submission" date="2025-08" db="UniProtKB">
        <authorList>
            <consortium name="RefSeq"/>
        </authorList>
    </citation>
    <scope>IDENTIFICATION</scope>
    <source>
        <tissue evidence="7">Gonads</tissue>
    </source>
</reference>
<feature type="chain" id="PRO_5026878614" evidence="4">
    <location>
        <begin position="20"/>
        <end position="161"/>
    </location>
</feature>
<feature type="signal peptide" evidence="4">
    <location>
        <begin position="1"/>
        <end position="19"/>
    </location>
</feature>
<feature type="domain" description="MD-2-related lipid-recognition" evidence="5">
    <location>
        <begin position="22"/>
        <end position="150"/>
    </location>
</feature>
<dbReference type="KEGG" id="soy:115885445"/>
<dbReference type="InterPro" id="IPR003172">
    <property type="entry name" value="ML_dom"/>
</dbReference>
<gene>
    <name evidence="7" type="primary">LOC115885445</name>
</gene>
<dbReference type="SMART" id="SM00737">
    <property type="entry name" value="ML"/>
    <property type="match status" value="1"/>
</dbReference>
<organism evidence="6 7">
    <name type="scientific">Sitophilus oryzae</name>
    <name type="common">Rice weevil</name>
    <name type="synonym">Curculio oryzae</name>
    <dbReference type="NCBI Taxonomy" id="7048"/>
    <lineage>
        <taxon>Eukaryota</taxon>
        <taxon>Metazoa</taxon>
        <taxon>Ecdysozoa</taxon>
        <taxon>Arthropoda</taxon>
        <taxon>Hexapoda</taxon>
        <taxon>Insecta</taxon>
        <taxon>Pterygota</taxon>
        <taxon>Neoptera</taxon>
        <taxon>Endopterygota</taxon>
        <taxon>Coleoptera</taxon>
        <taxon>Polyphaga</taxon>
        <taxon>Cucujiformia</taxon>
        <taxon>Curculionidae</taxon>
        <taxon>Dryophthorinae</taxon>
        <taxon>Sitophilus</taxon>
    </lineage>
</organism>
<protein>
    <submittedName>
        <fullName evidence="7">NPC intracellular cholesterol transporter 2 homolog a-like</fullName>
    </submittedName>
</protein>
<dbReference type="InterPro" id="IPR014756">
    <property type="entry name" value="Ig_E-set"/>
</dbReference>
<dbReference type="Proteomes" id="UP000504635">
    <property type="component" value="Unplaced"/>
</dbReference>
<name>A0A6J2Y9R3_SITOR</name>
<evidence type="ECO:0000256" key="4">
    <source>
        <dbReference type="SAM" id="SignalP"/>
    </source>
</evidence>
<evidence type="ECO:0000313" key="6">
    <source>
        <dbReference type="Proteomes" id="UP000504635"/>
    </source>
</evidence>
<comment type="subcellular location">
    <subcellularLocation>
        <location evidence="1">Secreted</location>
    </subcellularLocation>
</comment>
<keyword evidence="4" id="KW-0732">Signal</keyword>
<dbReference type="InParanoid" id="A0A6J2Y9R3"/>
<sequence length="161" mass="17663">MEFLIVFLSFVAFFGCSIGTDMNSCSDFDGIKPNVSYSINSYTCESTPCECILGCAAVISVTFNSPRYLDNIKPRAVATADGVTLDYPLGQDDACDGITNAVCPIEKGELVNYKYSMDVPNIFPEITVNLRFSIVDKNLNEDVVCFDFDILVKKNKDCPSA</sequence>